<feature type="compositionally biased region" description="Polar residues" evidence="7">
    <location>
        <begin position="874"/>
        <end position="892"/>
    </location>
</feature>
<dbReference type="InterPro" id="IPR013083">
    <property type="entry name" value="Znf_RING/FYVE/PHD"/>
</dbReference>
<feature type="compositionally biased region" description="Basic residues" evidence="7">
    <location>
        <begin position="1518"/>
        <end position="1543"/>
    </location>
</feature>
<organism evidence="10 11">
    <name type="scientific">Crotalaria pallida</name>
    <name type="common">Smooth rattlebox</name>
    <name type="synonym">Crotalaria striata</name>
    <dbReference type="NCBI Taxonomy" id="3830"/>
    <lineage>
        <taxon>Eukaryota</taxon>
        <taxon>Viridiplantae</taxon>
        <taxon>Streptophyta</taxon>
        <taxon>Embryophyta</taxon>
        <taxon>Tracheophyta</taxon>
        <taxon>Spermatophyta</taxon>
        <taxon>Magnoliopsida</taxon>
        <taxon>eudicotyledons</taxon>
        <taxon>Gunneridae</taxon>
        <taxon>Pentapetalae</taxon>
        <taxon>rosids</taxon>
        <taxon>fabids</taxon>
        <taxon>Fabales</taxon>
        <taxon>Fabaceae</taxon>
        <taxon>Papilionoideae</taxon>
        <taxon>50 kb inversion clade</taxon>
        <taxon>genistoids sensu lato</taxon>
        <taxon>core genistoids</taxon>
        <taxon>Crotalarieae</taxon>
        <taxon>Crotalaria</taxon>
    </lineage>
</organism>
<evidence type="ECO:0000256" key="4">
    <source>
        <dbReference type="ARBA" id="ARBA00022833"/>
    </source>
</evidence>
<protein>
    <submittedName>
        <fullName evidence="10">Uncharacterized protein</fullName>
    </submittedName>
</protein>
<dbReference type="Proteomes" id="UP001372338">
    <property type="component" value="Unassembled WGS sequence"/>
</dbReference>
<accession>A0AAN9EIV3</accession>
<dbReference type="PROSITE" id="PS50016">
    <property type="entry name" value="ZF_PHD_2"/>
    <property type="match status" value="1"/>
</dbReference>
<dbReference type="SUPFAM" id="SSF57903">
    <property type="entry name" value="FYVE/PHD zinc finger"/>
    <property type="match status" value="2"/>
</dbReference>
<evidence type="ECO:0000259" key="8">
    <source>
        <dbReference type="PROSITE" id="PS50016"/>
    </source>
</evidence>
<comment type="caution">
    <text evidence="10">The sequence shown here is derived from an EMBL/GenBank/DDBJ whole genome shotgun (WGS) entry which is preliminary data.</text>
</comment>
<keyword evidence="11" id="KW-1185">Reference proteome</keyword>
<name>A0AAN9EIV3_CROPI</name>
<feature type="compositionally biased region" description="Basic and acidic residues" evidence="7">
    <location>
        <begin position="816"/>
        <end position="833"/>
    </location>
</feature>
<dbReference type="InterPro" id="IPR019787">
    <property type="entry name" value="Znf_PHD-finger"/>
</dbReference>
<keyword evidence="2" id="KW-0479">Metal-binding</keyword>
<dbReference type="InterPro" id="IPR001965">
    <property type="entry name" value="Znf_PHD"/>
</dbReference>
<dbReference type="Pfam" id="PF02791">
    <property type="entry name" value="DDT"/>
    <property type="match status" value="1"/>
</dbReference>
<keyword evidence="3 6" id="KW-0863">Zinc-finger</keyword>
<proteinExistence type="predicted"/>
<evidence type="ECO:0000256" key="2">
    <source>
        <dbReference type="ARBA" id="ARBA00022723"/>
    </source>
</evidence>
<sequence length="1791" mass="198003">MEFVGKTVNKEVSGVGILSGTVKSYDSSSSSLEILYSNGHSEHLISSDVASLLEQPPPPPPPPDHHQLHLPKRPRIHLKAEEEATEFKGILEGNNSASAAGNLVSQFHRNLGLANGNVSGKSNGSAVSLEKEIRFHNSLDHKTASASANADVPYLKLQEGIDLNDTINSDNEEGLGLGRMDSIDLNVGVSVDNEDDGANPGVQRLGCSAGLTLMEDGKIDLNVGFCEDKEAEGDVVGNGLSEVDASFAKAQQLQEEEQQTNVDQKSLEDVGACGNLNGGIRVSTEHAAEDATTCLKEEMEGGGGKGDTAAVDSTQVANATSDKDCYYVEVRQTDSPSEYREDPGSPSKQGRSSQRKRRKVSYNLKSTPETLLRRSSRRASARQQVSGSVEFQGMDDPLLSAGPSSLTDEKPVISGDEKYEQCNIPPLKLQLPPSSQNLNLDGLPVLELFTIYSFLRSFSTLLFLSPFELEDLVAALKSETPSILFDSIHVSILQILRKHLEYLSNEGCQSAADCLRNLNWDFLDLLTWPIFLAEYLLIHGSGFKTTFDFNHSMFKTDYCKQPVNVKVKILQCLCDDMIEVEAIRSELNRRSLLTETDMGFDQSMFFDTCKKRRGVADMSGGSCLTEEIADDTTDWNSDECCLCKMDGSLICCDGCPAAFHSRCVGIASDSLPEGAWYCPECAIGTHGAWVKSRRSLRGAELLGTDLHGRLYFNSCGYLLVSDSSDTDSLFNYYHKNDIHVVIEVLKSMGTLYGSIVMAIYEHCDIPTNLSVGTSNLAVFNQNSRTNVHTGGIFSAMDASLAPFTLPETCLDNNLADDQRKSDENSTIDGRTHLGQEFPKAGSRLDSMTTIESPCVASEGSADTTQMRSGIESVQMSGLNDSNRSDESLNQSGIPEKQHSVGDCSLTSSSLHVGHQINLRSVGASCTPSTDNKNTSEVPCGVDYVNLYSFARTASLVAQELMCKSPEKINENLAMSEEDIISDQAKAIMKKSSNFCWPSIQNLDAAAEKEKCGWCFSCKVDNDDRDCLFNAVTKPVWEVSNGSLVGLQSRKIQNGHLRALIYHIVSLEDRLRGLLLGPWLDPYQTNLWHMELMKTSDFLPVKRLLLLLESNLRLSALSADWLKHADSFTTMGSSTHIVVSSSRTSSRHGIARKRARNSDIRSNSSSKSTSGLGIYWWRGGRLSRQLFNWKSLPRSLVSKAARQAGCTKIPGILYPENSDFARRSKCVAWRAAVEMSTSVEQLALQVRELYSNIKWHDIENSHPQFMLDKESRKSIRLFKKAIVRRKCSEGQSVKYLIDFGKRRAIPDIVVKHGSLLEESTSERKKYWLDESYLPLHLLKNFEEKRIVRKSNEKKPGKVIEIGRVNKRPRKEVFSYLLSKLERSECQQCGHCNKDVPIREAVSCLNCGGYFHKRHVRKSGGTSATGCTYSCHRCLAGMRVKTNNSNRRKGDSKLQKTQSQKSQNLPSLCKPVNLKGNKKALSKVPQVRSQTSKKVPLSVPLRRSVRKVKSLYLRSQMNGGRKKGMQSKKNVGHKKGKQSKSKKLTSQKSEATIGQRKELVVTMVRKKRTDICSSYWLNGLWLSRKANDERVMLFREKKHIVSSEDFLGTLDHRKCRLCCLDGCTSSYIACERCGDWFHGDAFGLTFDNARQLIGFKCHDCRGRAAPICPHMKINAFSHTERNVATEGSEELSNPVSPQPLSENDRDQPILKVYTRRPTHGRKRDEGREEGGSGISDREYLGPQQEVIDTESKKEGEQENGNQNQLASCHGSIGVKEDSGITAAGGGVSGGMSA</sequence>
<dbReference type="GO" id="GO:0008270">
    <property type="term" value="F:zinc ion binding"/>
    <property type="evidence" value="ECO:0007669"/>
    <property type="project" value="UniProtKB-KW"/>
</dbReference>
<feature type="region of interest" description="Disordered" evidence="7">
    <location>
        <begin position="814"/>
        <end position="844"/>
    </location>
</feature>
<evidence type="ECO:0000256" key="5">
    <source>
        <dbReference type="ARBA" id="ARBA00023242"/>
    </source>
</evidence>
<feature type="region of interest" description="Disordered" evidence="7">
    <location>
        <begin position="333"/>
        <end position="388"/>
    </location>
</feature>
<dbReference type="SMART" id="SM00571">
    <property type="entry name" value="DDT"/>
    <property type="match status" value="1"/>
</dbReference>
<dbReference type="InterPro" id="IPR011011">
    <property type="entry name" value="Znf_FYVE_PHD"/>
</dbReference>
<dbReference type="EMBL" id="JAYWIO010000006">
    <property type="protein sequence ID" value="KAK7258117.1"/>
    <property type="molecule type" value="Genomic_DNA"/>
</dbReference>
<dbReference type="InterPro" id="IPR019786">
    <property type="entry name" value="Zinc_finger_PHD-type_CS"/>
</dbReference>
<dbReference type="PROSITE" id="PS50827">
    <property type="entry name" value="DDT"/>
    <property type="match status" value="1"/>
</dbReference>
<dbReference type="PROSITE" id="PS01359">
    <property type="entry name" value="ZF_PHD_1"/>
    <property type="match status" value="1"/>
</dbReference>
<dbReference type="SMART" id="SM00249">
    <property type="entry name" value="PHD"/>
    <property type="match status" value="3"/>
</dbReference>
<dbReference type="Pfam" id="PF24294">
    <property type="entry name" value="Chromo_PTM"/>
    <property type="match status" value="1"/>
</dbReference>
<evidence type="ECO:0000313" key="10">
    <source>
        <dbReference type="EMBL" id="KAK7258117.1"/>
    </source>
</evidence>
<dbReference type="GO" id="GO:0005634">
    <property type="term" value="C:nucleus"/>
    <property type="evidence" value="ECO:0007669"/>
    <property type="project" value="UniProtKB-SubCell"/>
</dbReference>
<keyword evidence="4" id="KW-0862">Zinc</keyword>
<evidence type="ECO:0000313" key="11">
    <source>
        <dbReference type="Proteomes" id="UP001372338"/>
    </source>
</evidence>
<comment type="subcellular location">
    <subcellularLocation>
        <location evidence="1">Nucleus</location>
    </subcellularLocation>
</comment>
<dbReference type="Pfam" id="PF15612">
    <property type="entry name" value="WHIM1"/>
    <property type="match status" value="1"/>
</dbReference>
<evidence type="ECO:0000256" key="3">
    <source>
        <dbReference type="ARBA" id="ARBA00022771"/>
    </source>
</evidence>
<keyword evidence="5" id="KW-0539">Nucleus</keyword>
<evidence type="ECO:0000259" key="9">
    <source>
        <dbReference type="PROSITE" id="PS50827"/>
    </source>
</evidence>
<feature type="region of interest" description="Disordered" evidence="7">
    <location>
        <begin position="1680"/>
        <end position="1791"/>
    </location>
</feature>
<feature type="region of interest" description="Disordered" evidence="7">
    <location>
        <begin position="1511"/>
        <end position="1548"/>
    </location>
</feature>
<dbReference type="GO" id="GO:0000785">
    <property type="term" value="C:chromatin"/>
    <property type="evidence" value="ECO:0007669"/>
    <property type="project" value="UniProtKB-ARBA"/>
</dbReference>
<feature type="region of interest" description="Disordered" evidence="7">
    <location>
        <begin position="874"/>
        <end position="904"/>
    </location>
</feature>
<feature type="compositionally biased region" description="Polar residues" evidence="7">
    <location>
        <begin position="1688"/>
        <end position="1699"/>
    </location>
</feature>
<dbReference type="InterPro" id="IPR018501">
    <property type="entry name" value="DDT_dom"/>
</dbReference>
<dbReference type="Gene3D" id="3.30.40.10">
    <property type="entry name" value="Zinc/RING finger domain, C3HC4 (zinc finger)"/>
    <property type="match status" value="2"/>
</dbReference>
<feature type="compositionally biased region" description="Gly residues" evidence="7">
    <location>
        <begin position="1780"/>
        <end position="1791"/>
    </location>
</feature>
<feature type="domain" description="PHD-type" evidence="8">
    <location>
        <begin position="637"/>
        <end position="684"/>
    </location>
</feature>
<feature type="domain" description="DDT" evidence="9">
    <location>
        <begin position="442"/>
        <end position="502"/>
    </location>
</feature>
<dbReference type="InterPro" id="IPR056618">
    <property type="entry name" value="Chromo_PTM"/>
</dbReference>
<feature type="region of interest" description="Disordered" evidence="7">
    <location>
        <begin position="1147"/>
        <end position="1168"/>
    </location>
</feature>
<dbReference type="InterPro" id="IPR028942">
    <property type="entry name" value="WHIM1_dom"/>
</dbReference>
<gene>
    <name evidence="10" type="ORF">RIF29_32569</name>
</gene>
<evidence type="ECO:0000256" key="7">
    <source>
        <dbReference type="SAM" id="MobiDB-lite"/>
    </source>
</evidence>
<dbReference type="PANTHER" id="PTHR46508">
    <property type="entry name" value="PHD FINGER FAMILY PROTEIN"/>
    <property type="match status" value="1"/>
</dbReference>
<reference evidence="10 11" key="1">
    <citation type="submission" date="2024-01" db="EMBL/GenBank/DDBJ databases">
        <title>The genomes of 5 underutilized Papilionoideae crops provide insights into root nodulation and disease resistanc.</title>
        <authorList>
            <person name="Yuan L."/>
        </authorList>
    </citation>
    <scope>NUCLEOTIDE SEQUENCE [LARGE SCALE GENOMIC DNA]</scope>
    <source>
        <strain evidence="10">ZHUSHIDOU_FW_LH</strain>
        <tissue evidence="10">Leaf</tissue>
    </source>
</reference>
<dbReference type="Pfam" id="PF00628">
    <property type="entry name" value="PHD"/>
    <property type="match status" value="1"/>
</dbReference>
<feature type="region of interest" description="Disordered" evidence="7">
    <location>
        <begin position="1440"/>
        <end position="1498"/>
    </location>
</feature>
<feature type="compositionally biased region" description="Low complexity" evidence="7">
    <location>
        <begin position="1159"/>
        <end position="1168"/>
    </location>
</feature>
<dbReference type="PANTHER" id="PTHR46508:SF5">
    <property type="entry name" value="PHD-FINGER AND DNA BINDING DOMAIN-CONTAINING PROTEIN"/>
    <property type="match status" value="1"/>
</dbReference>
<evidence type="ECO:0000256" key="6">
    <source>
        <dbReference type="PROSITE-ProRule" id="PRU00146"/>
    </source>
</evidence>
<evidence type="ECO:0000256" key="1">
    <source>
        <dbReference type="ARBA" id="ARBA00004123"/>
    </source>
</evidence>
<feature type="compositionally biased region" description="Basic and acidic residues" evidence="7">
    <location>
        <begin position="1720"/>
        <end position="1737"/>
    </location>
</feature>